<dbReference type="PATRIC" id="fig|1267766.3.peg.698"/>
<dbReference type="Gene3D" id="3.20.20.450">
    <property type="entry name" value="EAL domain"/>
    <property type="match status" value="1"/>
</dbReference>
<name>A0A0F7KMF9_9SPHN</name>
<dbReference type="EMBL" id="CP011452">
    <property type="protein sequence ID" value="AKH41748.1"/>
    <property type="molecule type" value="Genomic_DNA"/>
</dbReference>
<dbReference type="PANTHER" id="PTHR33121">
    <property type="entry name" value="CYCLIC DI-GMP PHOSPHODIESTERASE PDEF"/>
    <property type="match status" value="1"/>
</dbReference>
<dbReference type="SMART" id="SM00052">
    <property type="entry name" value="EAL"/>
    <property type="match status" value="1"/>
</dbReference>
<dbReference type="OrthoDB" id="9814202at2"/>
<dbReference type="InterPro" id="IPR029787">
    <property type="entry name" value="Nucleotide_cyclase"/>
</dbReference>
<evidence type="ECO:0000313" key="2">
    <source>
        <dbReference type="EMBL" id="AKH41748.1"/>
    </source>
</evidence>
<evidence type="ECO:0000313" key="3">
    <source>
        <dbReference type="Proteomes" id="UP000034392"/>
    </source>
</evidence>
<dbReference type="SUPFAM" id="SSF55073">
    <property type="entry name" value="Nucleotide cyclase"/>
    <property type="match status" value="1"/>
</dbReference>
<dbReference type="AlphaFoldDB" id="A0A0F7KMF9"/>
<evidence type="ECO:0000259" key="1">
    <source>
        <dbReference type="PROSITE" id="PS50883"/>
    </source>
</evidence>
<sequence length="441" mass="48092">MARSMNENDKAEGRDRLTGLIGADAACAQIAGWQSAAIAAGEKPAVHAMMLGLRRFETVNRAFGEAVGNQALAEVAARLLFFAKTEMVDDWLVACMGEGMFLVAANKHCSRERWHWLAEELSQSLMVPIRSRQTGGGTVRLWPRAALLRAMSDEQPERMLDRLSRTLESVKRDQAQRLVWVDGDLRISGRTTSQLEADLLAAIDRDEIEILFQPQYDCASGRIVGAEALARWQHPELGRIGAGALFSIAERADHVGQLSYHIAGAALTAAASWPDHLRLSLNVTAADLGTGNFATATGLLLHQTGFPPEQLTLEITEQLLVTELDRSAERLQTLVDRGVRIALDDFGAGFSNFRYLKSLPLQYLKLDRSMVDGIADQPRDLAVFRGILAMASALDLQVIAEGVESEAQREVVAREGCSVWQGFLGSTPLSAADFAALVARS</sequence>
<dbReference type="Pfam" id="PF00563">
    <property type="entry name" value="EAL"/>
    <property type="match status" value="1"/>
</dbReference>
<dbReference type="PROSITE" id="PS50883">
    <property type="entry name" value="EAL"/>
    <property type="match status" value="1"/>
</dbReference>
<dbReference type="InterPro" id="IPR043128">
    <property type="entry name" value="Rev_trsase/Diguanyl_cyclase"/>
</dbReference>
<reference evidence="2" key="1">
    <citation type="submission" date="2015-05" db="EMBL/GenBank/DDBJ databases">
        <title>The complete genome of Altererythrobacter atlanticus strain 26DY36.</title>
        <authorList>
            <person name="Wu Y.-H."/>
            <person name="Cheng H."/>
            <person name="Wu X.-W."/>
        </authorList>
    </citation>
    <scope>NUCLEOTIDE SEQUENCE [LARGE SCALE GENOMIC DNA]</scope>
    <source>
        <strain evidence="2">26DY36</strain>
    </source>
</reference>
<dbReference type="InterPro" id="IPR000160">
    <property type="entry name" value="GGDEF_dom"/>
</dbReference>
<dbReference type="KEGG" id="aay:WYH_00692"/>
<dbReference type="PANTHER" id="PTHR33121:SF70">
    <property type="entry name" value="SIGNALING PROTEIN YKOW"/>
    <property type="match status" value="1"/>
</dbReference>
<dbReference type="Proteomes" id="UP000034392">
    <property type="component" value="Chromosome"/>
</dbReference>
<dbReference type="Gene3D" id="3.30.70.270">
    <property type="match status" value="1"/>
</dbReference>
<accession>A0A0F7KMF9</accession>
<keyword evidence="3" id="KW-1185">Reference proteome</keyword>
<proteinExistence type="predicted"/>
<dbReference type="CDD" id="cd01948">
    <property type="entry name" value="EAL"/>
    <property type="match status" value="1"/>
</dbReference>
<dbReference type="Pfam" id="PF00990">
    <property type="entry name" value="GGDEF"/>
    <property type="match status" value="1"/>
</dbReference>
<dbReference type="InterPro" id="IPR001633">
    <property type="entry name" value="EAL_dom"/>
</dbReference>
<feature type="domain" description="EAL" evidence="1">
    <location>
        <begin position="192"/>
        <end position="441"/>
    </location>
</feature>
<organism evidence="2 3">
    <name type="scientific">Croceibacterium atlanticum</name>
    <dbReference type="NCBI Taxonomy" id="1267766"/>
    <lineage>
        <taxon>Bacteria</taxon>
        <taxon>Pseudomonadati</taxon>
        <taxon>Pseudomonadota</taxon>
        <taxon>Alphaproteobacteria</taxon>
        <taxon>Sphingomonadales</taxon>
        <taxon>Erythrobacteraceae</taxon>
        <taxon>Croceibacterium</taxon>
    </lineage>
</organism>
<dbReference type="SUPFAM" id="SSF141868">
    <property type="entry name" value="EAL domain-like"/>
    <property type="match status" value="1"/>
</dbReference>
<dbReference type="GO" id="GO:0071111">
    <property type="term" value="F:cyclic-guanylate-specific phosphodiesterase activity"/>
    <property type="evidence" value="ECO:0007669"/>
    <property type="project" value="InterPro"/>
</dbReference>
<dbReference type="InterPro" id="IPR050706">
    <property type="entry name" value="Cyclic-di-GMP_PDE-like"/>
</dbReference>
<protein>
    <submittedName>
        <fullName evidence="2">Phytochrome-like protein cph2</fullName>
    </submittedName>
</protein>
<dbReference type="STRING" id="1267766.WYH_00692"/>
<dbReference type="InterPro" id="IPR035919">
    <property type="entry name" value="EAL_sf"/>
</dbReference>
<gene>
    <name evidence="2" type="primary">cph2_3</name>
    <name evidence="2" type="ORF">WYH_00692</name>
</gene>